<feature type="domain" description="Phospholipase/carboxylesterase/thioesterase" evidence="3">
    <location>
        <begin position="61"/>
        <end position="272"/>
    </location>
</feature>
<dbReference type="RefSeq" id="XP_067756888.1">
    <property type="nucleotide sequence ID" value="XM_067901622.1"/>
</dbReference>
<dbReference type="PANTHER" id="PTHR10655:SF17">
    <property type="entry name" value="LYSOPHOSPHOLIPASE-LIKE PROTEIN 1"/>
    <property type="match status" value="1"/>
</dbReference>
<organism evidence="4 5">
    <name type="scientific">Porcisia hertigi</name>
    <dbReference type="NCBI Taxonomy" id="2761500"/>
    <lineage>
        <taxon>Eukaryota</taxon>
        <taxon>Discoba</taxon>
        <taxon>Euglenozoa</taxon>
        <taxon>Kinetoplastea</taxon>
        <taxon>Metakinetoplastina</taxon>
        <taxon>Trypanosomatida</taxon>
        <taxon>Trypanosomatidae</taxon>
        <taxon>Leishmaniinae</taxon>
        <taxon>Porcisia</taxon>
    </lineage>
</organism>
<dbReference type="GO" id="GO:0008474">
    <property type="term" value="F:palmitoyl-(protein) hydrolase activity"/>
    <property type="evidence" value="ECO:0007669"/>
    <property type="project" value="TreeGrafter"/>
</dbReference>
<dbReference type="GO" id="GO:0052689">
    <property type="term" value="F:carboxylic ester hydrolase activity"/>
    <property type="evidence" value="ECO:0007669"/>
    <property type="project" value="TreeGrafter"/>
</dbReference>
<accession>A0A836L927</accession>
<dbReference type="InterPro" id="IPR029058">
    <property type="entry name" value="AB_hydrolase_fold"/>
</dbReference>
<evidence type="ECO:0000313" key="4">
    <source>
        <dbReference type="EMBL" id="KAG5503526.1"/>
    </source>
</evidence>
<dbReference type="AlphaFoldDB" id="A0A836L927"/>
<protein>
    <recommendedName>
        <fullName evidence="3">Phospholipase/carboxylesterase/thioesterase domain-containing protein</fullName>
    </recommendedName>
</protein>
<dbReference type="InterPro" id="IPR050565">
    <property type="entry name" value="LYPA1-2/EST-like"/>
</dbReference>
<evidence type="ECO:0000313" key="5">
    <source>
        <dbReference type="Proteomes" id="UP000674318"/>
    </source>
</evidence>
<name>A0A836L927_9TRYP</name>
<dbReference type="GeneID" id="94291699"/>
<dbReference type="KEGG" id="phet:94291699"/>
<reference evidence="4 5" key="1">
    <citation type="submission" date="2021-02" db="EMBL/GenBank/DDBJ databases">
        <title>Porcisia hertigi Genome sequencing and assembly.</title>
        <authorList>
            <person name="Almutairi H."/>
            <person name="Gatherer D."/>
        </authorList>
    </citation>
    <scope>NUCLEOTIDE SEQUENCE [LARGE SCALE GENOMIC DNA]</scope>
    <source>
        <strain evidence="4 5">C119</strain>
    </source>
</reference>
<evidence type="ECO:0000259" key="3">
    <source>
        <dbReference type="Pfam" id="PF02230"/>
    </source>
</evidence>
<dbReference type="EMBL" id="JAFJZO010000024">
    <property type="protein sequence ID" value="KAG5503526.1"/>
    <property type="molecule type" value="Genomic_DNA"/>
</dbReference>
<dbReference type="GO" id="GO:0005737">
    <property type="term" value="C:cytoplasm"/>
    <property type="evidence" value="ECO:0007669"/>
    <property type="project" value="TreeGrafter"/>
</dbReference>
<comment type="similarity">
    <text evidence="1">Belongs to the AB hydrolase superfamily. AB hydrolase 2 family.</text>
</comment>
<dbReference type="Proteomes" id="UP000674318">
    <property type="component" value="Chromosome 24"/>
</dbReference>
<keyword evidence="2" id="KW-0378">Hydrolase</keyword>
<sequence length="282" mass="30557">MSVPIDQLTNAQVKEELRTLYGVTNFDDCIEHSDLQKKLQATRDSVPITHGLRYDTLLQIGNEKPTGIVTLIHGLGDSAHGWKDIGCELLKRLPHLLFLLPSAPSRSVTINGGMQMPAWYNIMGMIGDDLRSGQQDAVAIRQSCDYVRSIAHIATKQYGIAPQRIVYGGFSQGAAISLCAGLTAHIAPAGIACMSGYLAACSDVLPRIVQKAVPITMFHGRNDTIVPLSAAKETKAVLEKEAGVSPIQLLEYDMEHSVLPQEIDDLVSFISRVLPNTPSDGN</sequence>
<dbReference type="PANTHER" id="PTHR10655">
    <property type="entry name" value="LYSOPHOSPHOLIPASE-RELATED"/>
    <property type="match status" value="1"/>
</dbReference>
<dbReference type="Pfam" id="PF02230">
    <property type="entry name" value="Abhydrolase_2"/>
    <property type="match status" value="1"/>
</dbReference>
<dbReference type="SUPFAM" id="SSF53474">
    <property type="entry name" value="alpha/beta-Hydrolases"/>
    <property type="match status" value="1"/>
</dbReference>
<proteinExistence type="inferred from homology"/>
<gene>
    <name evidence="4" type="ORF">JKF63_05666</name>
</gene>
<comment type="caution">
    <text evidence="4">The sequence shown here is derived from an EMBL/GenBank/DDBJ whole genome shotgun (WGS) entry which is preliminary data.</text>
</comment>
<evidence type="ECO:0000256" key="2">
    <source>
        <dbReference type="ARBA" id="ARBA00022801"/>
    </source>
</evidence>
<keyword evidence="5" id="KW-1185">Reference proteome</keyword>
<dbReference type="InterPro" id="IPR003140">
    <property type="entry name" value="PLipase/COase/thioEstase"/>
</dbReference>
<dbReference type="Gene3D" id="3.40.50.1820">
    <property type="entry name" value="alpha/beta hydrolase"/>
    <property type="match status" value="1"/>
</dbReference>
<dbReference type="OrthoDB" id="2418081at2759"/>
<evidence type="ECO:0000256" key="1">
    <source>
        <dbReference type="ARBA" id="ARBA00006499"/>
    </source>
</evidence>